<name>A0ABV5G2D8_9MICC</name>
<reference evidence="3 4" key="1">
    <citation type="submission" date="2024-09" db="EMBL/GenBank/DDBJ databases">
        <authorList>
            <person name="Sun Q."/>
            <person name="Mori K."/>
        </authorList>
    </citation>
    <scope>NUCLEOTIDE SEQUENCE [LARGE SCALE GENOMIC DNA]</scope>
    <source>
        <strain evidence="3 4">CCM 7609</strain>
    </source>
</reference>
<dbReference type="EMBL" id="JBHMFI010000001">
    <property type="protein sequence ID" value="MFB9073092.1"/>
    <property type="molecule type" value="Genomic_DNA"/>
</dbReference>
<evidence type="ECO:0000256" key="2">
    <source>
        <dbReference type="SAM" id="Phobius"/>
    </source>
</evidence>
<accession>A0ABV5G2D8</accession>
<gene>
    <name evidence="3" type="ORF">ACFFX0_18535</name>
</gene>
<keyword evidence="2" id="KW-0812">Transmembrane</keyword>
<feature type="compositionally biased region" description="Polar residues" evidence="1">
    <location>
        <begin position="1"/>
        <end position="14"/>
    </location>
</feature>
<evidence type="ECO:0000313" key="4">
    <source>
        <dbReference type="Proteomes" id="UP001589575"/>
    </source>
</evidence>
<organism evidence="3 4">
    <name type="scientific">Citricoccus parietis</name>
    <dbReference type="NCBI Taxonomy" id="592307"/>
    <lineage>
        <taxon>Bacteria</taxon>
        <taxon>Bacillati</taxon>
        <taxon>Actinomycetota</taxon>
        <taxon>Actinomycetes</taxon>
        <taxon>Micrococcales</taxon>
        <taxon>Micrococcaceae</taxon>
        <taxon>Citricoccus</taxon>
    </lineage>
</organism>
<dbReference type="Proteomes" id="UP001589575">
    <property type="component" value="Unassembled WGS sequence"/>
</dbReference>
<sequence>MMRTSSGPTSSAGKVTTPMVPRWPASGARRLPMRVTATVSTPSGAPSVAALTVVLVLVMRCPPCFRFRQGGLQ</sequence>
<feature type="region of interest" description="Disordered" evidence="1">
    <location>
        <begin position="1"/>
        <end position="26"/>
    </location>
</feature>
<keyword evidence="2" id="KW-1133">Transmembrane helix</keyword>
<feature type="transmembrane region" description="Helical" evidence="2">
    <location>
        <begin position="39"/>
        <end position="59"/>
    </location>
</feature>
<keyword evidence="2" id="KW-0472">Membrane</keyword>
<evidence type="ECO:0000313" key="3">
    <source>
        <dbReference type="EMBL" id="MFB9073092.1"/>
    </source>
</evidence>
<keyword evidence="4" id="KW-1185">Reference proteome</keyword>
<protein>
    <submittedName>
        <fullName evidence="3">Uncharacterized protein</fullName>
    </submittedName>
</protein>
<proteinExistence type="predicted"/>
<evidence type="ECO:0000256" key="1">
    <source>
        <dbReference type="SAM" id="MobiDB-lite"/>
    </source>
</evidence>
<comment type="caution">
    <text evidence="3">The sequence shown here is derived from an EMBL/GenBank/DDBJ whole genome shotgun (WGS) entry which is preliminary data.</text>
</comment>